<feature type="non-terminal residue" evidence="2">
    <location>
        <position position="1"/>
    </location>
</feature>
<proteinExistence type="predicted"/>
<feature type="region of interest" description="Disordered" evidence="1">
    <location>
        <begin position="1"/>
        <end position="49"/>
    </location>
</feature>
<comment type="caution">
    <text evidence="2">The sequence shown here is derived from an EMBL/GenBank/DDBJ whole genome shotgun (WGS) entry which is preliminary data.</text>
</comment>
<protein>
    <submittedName>
        <fullName evidence="2">Uncharacterized protein</fullName>
    </submittedName>
</protein>
<gene>
    <name evidence="2" type="ORF">LCGC14_2833600</name>
</gene>
<dbReference type="AlphaFoldDB" id="A0A0F9B4E0"/>
<dbReference type="EMBL" id="LAZR01054030">
    <property type="protein sequence ID" value="KKK79431.1"/>
    <property type="molecule type" value="Genomic_DNA"/>
</dbReference>
<evidence type="ECO:0000313" key="2">
    <source>
        <dbReference type="EMBL" id="KKK79431.1"/>
    </source>
</evidence>
<sequence>NGAGQPAAHPDGSGPELGHRHDPGFLYRESPDGAGLPEPGGYGFGASRHGRPLALAAQGLRAGPAEVAG</sequence>
<accession>A0A0F9B4E0</accession>
<reference evidence="2" key="1">
    <citation type="journal article" date="2015" name="Nature">
        <title>Complex archaea that bridge the gap between prokaryotes and eukaryotes.</title>
        <authorList>
            <person name="Spang A."/>
            <person name="Saw J.H."/>
            <person name="Jorgensen S.L."/>
            <person name="Zaremba-Niedzwiedzka K."/>
            <person name="Martijn J."/>
            <person name="Lind A.E."/>
            <person name="van Eijk R."/>
            <person name="Schleper C."/>
            <person name="Guy L."/>
            <person name="Ettema T.J."/>
        </authorList>
    </citation>
    <scope>NUCLEOTIDE SEQUENCE</scope>
</reference>
<evidence type="ECO:0000256" key="1">
    <source>
        <dbReference type="SAM" id="MobiDB-lite"/>
    </source>
</evidence>
<organism evidence="2">
    <name type="scientific">marine sediment metagenome</name>
    <dbReference type="NCBI Taxonomy" id="412755"/>
    <lineage>
        <taxon>unclassified sequences</taxon>
        <taxon>metagenomes</taxon>
        <taxon>ecological metagenomes</taxon>
    </lineage>
</organism>
<name>A0A0F9B4E0_9ZZZZ</name>